<organism evidence="8 9">
    <name type="scientific">Paenibacillus agri</name>
    <dbReference type="NCBI Taxonomy" id="2744309"/>
    <lineage>
        <taxon>Bacteria</taxon>
        <taxon>Bacillati</taxon>
        <taxon>Bacillota</taxon>
        <taxon>Bacilli</taxon>
        <taxon>Bacillales</taxon>
        <taxon>Paenibacillaceae</taxon>
        <taxon>Paenibacillus</taxon>
    </lineage>
</organism>
<protein>
    <submittedName>
        <fullName evidence="8">ABC transporter permease</fullName>
    </submittedName>
</protein>
<dbReference type="PROSITE" id="PS50928">
    <property type="entry name" value="ABC_TM1"/>
    <property type="match status" value="1"/>
</dbReference>
<evidence type="ECO:0000256" key="3">
    <source>
        <dbReference type="ARBA" id="ARBA00022692"/>
    </source>
</evidence>
<keyword evidence="3 6" id="KW-0812">Transmembrane</keyword>
<evidence type="ECO:0000256" key="6">
    <source>
        <dbReference type="RuleBase" id="RU363032"/>
    </source>
</evidence>
<evidence type="ECO:0000256" key="5">
    <source>
        <dbReference type="ARBA" id="ARBA00023136"/>
    </source>
</evidence>
<feature type="transmembrane region" description="Helical" evidence="6">
    <location>
        <begin position="30"/>
        <end position="50"/>
    </location>
</feature>
<dbReference type="GO" id="GO:0005886">
    <property type="term" value="C:plasma membrane"/>
    <property type="evidence" value="ECO:0007669"/>
    <property type="project" value="UniProtKB-SubCell"/>
</dbReference>
<dbReference type="InterPro" id="IPR000515">
    <property type="entry name" value="MetI-like"/>
</dbReference>
<dbReference type="InterPro" id="IPR035906">
    <property type="entry name" value="MetI-like_sf"/>
</dbReference>
<dbReference type="EMBL" id="JABWCS010000195">
    <property type="protein sequence ID" value="NUU59976.1"/>
    <property type="molecule type" value="Genomic_DNA"/>
</dbReference>
<comment type="similarity">
    <text evidence="6">Belongs to the binding-protein-dependent transport system permease family.</text>
</comment>
<dbReference type="FunFam" id="1.10.3720.10:FF:000001">
    <property type="entry name" value="Glycine betaine ABC transporter, permease"/>
    <property type="match status" value="1"/>
</dbReference>
<gene>
    <name evidence="8" type="ORF">HPT30_06385</name>
</gene>
<evidence type="ECO:0000256" key="4">
    <source>
        <dbReference type="ARBA" id="ARBA00022989"/>
    </source>
</evidence>
<evidence type="ECO:0000256" key="1">
    <source>
        <dbReference type="ARBA" id="ARBA00004141"/>
    </source>
</evidence>
<evidence type="ECO:0000256" key="2">
    <source>
        <dbReference type="ARBA" id="ARBA00022448"/>
    </source>
</evidence>
<feature type="transmembrane region" description="Helical" evidence="6">
    <location>
        <begin position="189"/>
        <end position="210"/>
    </location>
</feature>
<dbReference type="AlphaFoldDB" id="A0A850EHW9"/>
<comment type="subcellular location">
    <subcellularLocation>
        <location evidence="6">Cell membrane</location>
        <topology evidence="6">Multi-pass membrane protein</topology>
    </subcellularLocation>
    <subcellularLocation>
        <location evidence="1">Membrane</location>
        <topology evidence="1">Multi-pass membrane protein</topology>
    </subcellularLocation>
</comment>
<dbReference type="Proteomes" id="UP000564806">
    <property type="component" value="Unassembled WGS sequence"/>
</dbReference>
<dbReference type="InterPro" id="IPR051204">
    <property type="entry name" value="ABC_transp_perm/SBD"/>
</dbReference>
<sequence length="221" mass="23996">MGGCHLNHFWNTLQEDWPIVVEKTLEHIELSLLSLALACLISIPFGIYLARHKKLANSVITVVSAVQTIPVLALFGFMVPVFGIGFKPALIVLTFYGILPVLQNTYVGITSVSPALTEAGRGMGMSNWQLLWMVQVPIARSYILAGVRLMAIQMISMATIGTFIAAGGLGDIITTGINDMNTARILEGAIPVSLLVILINIVLLQLNRFLTPKGLRKNKSN</sequence>
<dbReference type="PANTHER" id="PTHR30177:SF4">
    <property type="entry name" value="OSMOPROTECTANT IMPORT PERMEASE PROTEIN OSMW"/>
    <property type="match status" value="1"/>
</dbReference>
<proteinExistence type="inferred from homology"/>
<keyword evidence="2 6" id="KW-0813">Transport</keyword>
<dbReference type="SUPFAM" id="SSF161098">
    <property type="entry name" value="MetI-like"/>
    <property type="match status" value="1"/>
</dbReference>
<reference evidence="8" key="1">
    <citation type="submission" date="2020-06" db="EMBL/GenBank/DDBJ databases">
        <title>Paenibacillus sp. nov., isolated from soil.</title>
        <authorList>
            <person name="Seo Y.L."/>
        </authorList>
    </citation>
    <scope>NUCLEOTIDE SEQUENCE [LARGE SCALE GENOMIC DNA]</scope>
    <source>
        <strain evidence="8">JW14</strain>
    </source>
</reference>
<dbReference type="Gene3D" id="1.10.3720.10">
    <property type="entry name" value="MetI-like"/>
    <property type="match status" value="1"/>
</dbReference>
<dbReference type="GO" id="GO:0031460">
    <property type="term" value="P:glycine betaine transport"/>
    <property type="evidence" value="ECO:0007669"/>
    <property type="project" value="TreeGrafter"/>
</dbReference>
<dbReference type="GO" id="GO:0055085">
    <property type="term" value="P:transmembrane transport"/>
    <property type="evidence" value="ECO:0007669"/>
    <property type="project" value="InterPro"/>
</dbReference>
<name>A0A850EHW9_9BACL</name>
<evidence type="ECO:0000259" key="7">
    <source>
        <dbReference type="PROSITE" id="PS50928"/>
    </source>
</evidence>
<keyword evidence="9" id="KW-1185">Reference proteome</keyword>
<comment type="caution">
    <text evidence="8">The sequence shown here is derived from an EMBL/GenBank/DDBJ whole genome shotgun (WGS) entry which is preliminary data.</text>
</comment>
<dbReference type="CDD" id="cd06261">
    <property type="entry name" value="TM_PBP2"/>
    <property type="match status" value="1"/>
</dbReference>
<keyword evidence="5 6" id="KW-0472">Membrane</keyword>
<keyword evidence="4 6" id="KW-1133">Transmembrane helix</keyword>
<dbReference type="Pfam" id="PF00528">
    <property type="entry name" value="BPD_transp_1"/>
    <property type="match status" value="1"/>
</dbReference>
<dbReference type="PANTHER" id="PTHR30177">
    <property type="entry name" value="GLYCINE BETAINE/L-PROLINE TRANSPORT SYSTEM PERMEASE PROTEIN PROW"/>
    <property type="match status" value="1"/>
</dbReference>
<feature type="domain" description="ABC transmembrane type-1" evidence="7">
    <location>
        <begin position="24"/>
        <end position="207"/>
    </location>
</feature>
<evidence type="ECO:0000313" key="9">
    <source>
        <dbReference type="Proteomes" id="UP000564806"/>
    </source>
</evidence>
<accession>A0A850EHW9</accession>
<evidence type="ECO:0000313" key="8">
    <source>
        <dbReference type="EMBL" id="NUU59976.1"/>
    </source>
</evidence>
<feature type="transmembrane region" description="Helical" evidence="6">
    <location>
        <begin position="71"/>
        <end position="98"/>
    </location>
</feature>